<evidence type="ECO:0000313" key="9">
    <source>
        <dbReference type="Proteomes" id="UP000694920"/>
    </source>
</evidence>
<evidence type="ECO:0000256" key="1">
    <source>
        <dbReference type="ARBA" id="ARBA00004651"/>
    </source>
</evidence>
<evidence type="ECO:0000313" key="10">
    <source>
        <dbReference type="RefSeq" id="XP_015591943.1"/>
    </source>
</evidence>
<dbReference type="PANTHER" id="PTHR21143">
    <property type="entry name" value="INVERTEBRATE GUSTATORY RECEPTOR"/>
    <property type="match status" value="1"/>
</dbReference>
<dbReference type="GO" id="GO:0030425">
    <property type="term" value="C:dendrite"/>
    <property type="evidence" value="ECO:0007669"/>
    <property type="project" value="TreeGrafter"/>
</dbReference>
<evidence type="ECO:0000256" key="8">
    <source>
        <dbReference type="RuleBase" id="RU363108"/>
    </source>
</evidence>
<dbReference type="GO" id="GO:0008049">
    <property type="term" value="P:male courtship behavior"/>
    <property type="evidence" value="ECO:0007669"/>
    <property type="project" value="TreeGrafter"/>
</dbReference>
<feature type="transmembrane region" description="Helical" evidence="8">
    <location>
        <begin position="325"/>
        <end position="349"/>
    </location>
</feature>
<dbReference type="GO" id="GO:0043025">
    <property type="term" value="C:neuronal cell body"/>
    <property type="evidence" value="ECO:0007669"/>
    <property type="project" value="TreeGrafter"/>
</dbReference>
<evidence type="ECO:0000256" key="3">
    <source>
        <dbReference type="ARBA" id="ARBA00022692"/>
    </source>
</evidence>
<sequence>MRNHYSHIDSCTSGAISTMDFRRDIFDVETSSGKILTIPAVRKCQMRKIKGCDSALYSAVRPVVYIVRVFGLAPYEFVEDRLTPSTVYLIWSLFNFIFYTWVLIVFINRFQGDESLKPLLGYTEFVKVIINYAVAMLDMLFAAVARQEFTTVWNSIQNYDETVRSLGFPRNEKKTTLFVWVMLLWSTVVWTLVSQMGQYSLCEDWLQNITYMLMYVGTSAAVVKFSGMVLLVGQRFDHLNNVARSNDPGNFTTLVKRRTSSRIDVRTIQRLHNDLMNVSESLSSQFSWSLLLWLANLSSHIVINLFFIMNWIINNRKYMHWSNMCLLSAWTVAYISQIFLLSLACDIAIRGATDTGSILMNWWRGLDARHYSIESTLHLVNRKLVFSAAGCFGVNLRLLRSIAAFLTTYLVILLQYPD</sequence>
<keyword evidence="6 8" id="KW-0675">Receptor</keyword>
<dbReference type="GO" id="GO:0007635">
    <property type="term" value="P:chemosensory behavior"/>
    <property type="evidence" value="ECO:0007669"/>
    <property type="project" value="TreeGrafter"/>
</dbReference>
<evidence type="ECO:0000256" key="2">
    <source>
        <dbReference type="ARBA" id="ARBA00022475"/>
    </source>
</evidence>
<feature type="transmembrane region" description="Helical" evidence="8">
    <location>
        <begin position="177"/>
        <end position="197"/>
    </location>
</feature>
<dbReference type="GO" id="GO:0030424">
    <property type="term" value="C:axon"/>
    <property type="evidence" value="ECO:0007669"/>
    <property type="project" value="TreeGrafter"/>
</dbReference>
<reference evidence="10" key="1">
    <citation type="submission" date="2025-08" db="UniProtKB">
        <authorList>
            <consortium name="RefSeq"/>
        </authorList>
    </citation>
    <scope>IDENTIFICATION</scope>
</reference>
<dbReference type="GO" id="GO:0050909">
    <property type="term" value="P:sensory perception of taste"/>
    <property type="evidence" value="ECO:0007669"/>
    <property type="project" value="InterPro"/>
</dbReference>
<dbReference type="AlphaFoldDB" id="A0A3L9LTR6"/>
<gene>
    <name evidence="10" type="primary">LOC107266197</name>
</gene>
<evidence type="ECO:0000256" key="5">
    <source>
        <dbReference type="ARBA" id="ARBA00023136"/>
    </source>
</evidence>
<protein>
    <recommendedName>
        <fullName evidence="8">Gustatory receptor</fullName>
    </recommendedName>
</protein>
<feature type="transmembrane region" description="Helical" evidence="8">
    <location>
        <begin position="128"/>
        <end position="145"/>
    </location>
</feature>
<keyword evidence="7 8" id="KW-0807">Transducer</keyword>
<dbReference type="InterPro" id="IPR013604">
    <property type="entry name" value="7TM_chemorcpt"/>
</dbReference>
<dbReference type="Pfam" id="PF08395">
    <property type="entry name" value="7tm_7"/>
    <property type="match status" value="1"/>
</dbReference>
<comment type="subcellular location">
    <subcellularLocation>
        <location evidence="1 8">Cell membrane</location>
        <topology evidence="1 8">Multi-pass membrane protein</topology>
    </subcellularLocation>
</comment>
<accession>A0A3L9LTR6</accession>
<dbReference type="GeneID" id="107266197"/>
<comment type="similarity">
    <text evidence="8">Belongs to the insect chemoreceptor superfamily. Gustatory receptor (GR) family.</text>
</comment>
<feature type="transmembrane region" description="Helical" evidence="8">
    <location>
        <begin position="398"/>
        <end position="416"/>
    </location>
</feature>
<dbReference type="GO" id="GO:0007165">
    <property type="term" value="P:signal transduction"/>
    <property type="evidence" value="ECO:0007669"/>
    <property type="project" value="UniProtKB-KW"/>
</dbReference>
<organism evidence="9 10">
    <name type="scientific">Cephus cinctus</name>
    <name type="common">Wheat stem sawfly</name>
    <dbReference type="NCBI Taxonomy" id="211228"/>
    <lineage>
        <taxon>Eukaryota</taxon>
        <taxon>Metazoa</taxon>
        <taxon>Ecdysozoa</taxon>
        <taxon>Arthropoda</taxon>
        <taxon>Hexapoda</taxon>
        <taxon>Insecta</taxon>
        <taxon>Pterygota</taxon>
        <taxon>Neoptera</taxon>
        <taxon>Endopterygota</taxon>
        <taxon>Hymenoptera</taxon>
        <taxon>Cephoidea</taxon>
        <taxon>Cephidae</taxon>
        <taxon>Cephus</taxon>
    </lineage>
</organism>
<keyword evidence="4 8" id="KW-1133">Transmembrane helix</keyword>
<evidence type="ECO:0000256" key="7">
    <source>
        <dbReference type="ARBA" id="ARBA00023224"/>
    </source>
</evidence>
<keyword evidence="5 8" id="KW-0472">Membrane</keyword>
<keyword evidence="9" id="KW-1185">Reference proteome</keyword>
<comment type="function">
    <text evidence="8">Gustatory receptor which mediates acceptance or avoidance behavior, depending on its substrates.</text>
</comment>
<dbReference type="OrthoDB" id="6366728at2759"/>
<keyword evidence="3 8" id="KW-0812">Transmembrane</keyword>
<dbReference type="RefSeq" id="XP_015591943.1">
    <property type="nucleotide sequence ID" value="XM_015736457.2"/>
</dbReference>
<dbReference type="PANTHER" id="PTHR21143:SF133">
    <property type="entry name" value="GUSTATORY AND PHEROMONE RECEPTOR 32A-RELATED"/>
    <property type="match status" value="1"/>
</dbReference>
<keyword evidence="2 8" id="KW-1003">Cell membrane</keyword>
<proteinExistence type="inferred from homology"/>
<dbReference type="Proteomes" id="UP000694920">
    <property type="component" value="Unplaced"/>
</dbReference>
<feature type="transmembrane region" description="Helical" evidence="8">
    <location>
        <begin position="87"/>
        <end position="107"/>
    </location>
</feature>
<dbReference type="KEGG" id="ccin:107266197"/>
<feature type="transmembrane region" description="Helical" evidence="8">
    <location>
        <begin position="290"/>
        <end position="313"/>
    </location>
</feature>
<dbReference type="GO" id="GO:0005886">
    <property type="term" value="C:plasma membrane"/>
    <property type="evidence" value="ECO:0007669"/>
    <property type="project" value="UniProtKB-SubCell"/>
</dbReference>
<name>A0A3L9LTR6_CEPCN</name>
<feature type="transmembrane region" description="Helical" evidence="8">
    <location>
        <begin position="209"/>
        <end position="232"/>
    </location>
</feature>
<evidence type="ECO:0000256" key="6">
    <source>
        <dbReference type="ARBA" id="ARBA00023170"/>
    </source>
</evidence>
<evidence type="ECO:0000256" key="4">
    <source>
        <dbReference type="ARBA" id="ARBA00022989"/>
    </source>
</evidence>